<accession>A0A9N7RSZ2</accession>
<gene>
    <name evidence="2" type="ORF">SHERM_00522</name>
</gene>
<reference evidence="2" key="1">
    <citation type="submission" date="2019-12" db="EMBL/GenBank/DDBJ databases">
        <authorList>
            <person name="Scholes J."/>
        </authorList>
    </citation>
    <scope>NUCLEOTIDE SEQUENCE</scope>
</reference>
<dbReference type="Proteomes" id="UP001153555">
    <property type="component" value="Unassembled WGS sequence"/>
</dbReference>
<dbReference type="GO" id="GO:0003677">
    <property type="term" value="F:DNA binding"/>
    <property type="evidence" value="ECO:0007669"/>
    <property type="project" value="InterPro"/>
</dbReference>
<proteinExistence type="predicted"/>
<evidence type="ECO:0000313" key="3">
    <source>
        <dbReference type="Proteomes" id="UP001153555"/>
    </source>
</evidence>
<dbReference type="Pfam" id="PF14372">
    <property type="entry name" value="hAT-like_RNase-H"/>
    <property type="match status" value="1"/>
</dbReference>
<dbReference type="InterPro" id="IPR025525">
    <property type="entry name" value="hAT-like_transposase_RNase-H"/>
</dbReference>
<comment type="caution">
    <text evidence="2">The sequence shown here is derived from an EMBL/GenBank/DDBJ whole genome shotgun (WGS) entry which is preliminary data.</text>
</comment>
<feature type="non-terminal residue" evidence="2">
    <location>
        <position position="104"/>
    </location>
</feature>
<evidence type="ECO:0000313" key="2">
    <source>
        <dbReference type="EMBL" id="CAA0840442.1"/>
    </source>
</evidence>
<dbReference type="OrthoDB" id="2610923at2759"/>
<keyword evidence="3" id="KW-1185">Reference proteome</keyword>
<sequence length="104" mass="12396">NPTMNTIVMGICELRLRMNTWLDCSYPEVVSMAENMIEKFKKYWKDIHIIFSLALILDPRFKFKMIDYYYDKLHGADAWIEKEKIRNALCEFENAYKSKSSDAL</sequence>
<name>A0A9N7RSZ2_STRHE</name>
<organism evidence="2 3">
    <name type="scientific">Striga hermonthica</name>
    <name type="common">Purple witchweed</name>
    <name type="synonym">Buchnera hermonthica</name>
    <dbReference type="NCBI Taxonomy" id="68872"/>
    <lineage>
        <taxon>Eukaryota</taxon>
        <taxon>Viridiplantae</taxon>
        <taxon>Streptophyta</taxon>
        <taxon>Embryophyta</taxon>
        <taxon>Tracheophyta</taxon>
        <taxon>Spermatophyta</taxon>
        <taxon>Magnoliopsida</taxon>
        <taxon>eudicotyledons</taxon>
        <taxon>Gunneridae</taxon>
        <taxon>Pentapetalae</taxon>
        <taxon>asterids</taxon>
        <taxon>lamiids</taxon>
        <taxon>Lamiales</taxon>
        <taxon>Orobanchaceae</taxon>
        <taxon>Buchnereae</taxon>
        <taxon>Striga</taxon>
    </lineage>
</organism>
<protein>
    <recommendedName>
        <fullName evidence="1">hAT-like transposase RNase-H fold domain-containing protein</fullName>
    </recommendedName>
</protein>
<dbReference type="SUPFAM" id="SSF53098">
    <property type="entry name" value="Ribonuclease H-like"/>
    <property type="match status" value="1"/>
</dbReference>
<dbReference type="PANTHER" id="PTHR23272:SF161">
    <property type="entry name" value="ZINC FINGER BED DOMAIN-CONTAINING PROTEIN RICESLEEPER 1-LIKE"/>
    <property type="match status" value="1"/>
</dbReference>
<evidence type="ECO:0000259" key="1">
    <source>
        <dbReference type="Pfam" id="PF14372"/>
    </source>
</evidence>
<dbReference type="EMBL" id="CACSLK010032525">
    <property type="protein sequence ID" value="CAA0840442.1"/>
    <property type="molecule type" value="Genomic_DNA"/>
</dbReference>
<dbReference type="PANTHER" id="PTHR23272">
    <property type="entry name" value="BED FINGER-RELATED"/>
    <property type="match status" value="1"/>
</dbReference>
<feature type="non-terminal residue" evidence="2">
    <location>
        <position position="1"/>
    </location>
</feature>
<dbReference type="InterPro" id="IPR012337">
    <property type="entry name" value="RNaseH-like_sf"/>
</dbReference>
<feature type="domain" description="hAT-like transposase RNase-H fold" evidence="1">
    <location>
        <begin position="1"/>
        <end position="96"/>
    </location>
</feature>
<dbReference type="AlphaFoldDB" id="A0A9N7RSZ2"/>